<accession>A0A1S6XXS4</accession>
<feature type="domain" description="HTH luxR-type" evidence="4">
    <location>
        <begin position="80"/>
        <end position="142"/>
    </location>
</feature>
<keyword evidence="2" id="KW-0238">DNA-binding</keyword>
<dbReference type="InterPro" id="IPR000792">
    <property type="entry name" value="Tscrpt_reg_LuxR_C"/>
</dbReference>
<dbReference type="GO" id="GO:0006355">
    <property type="term" value="P:regulation of DNA-templated transcription"/>
    <property type="evidence" value="ECO:0007669"/>
    <property type="project" value="InterPro"/>
</dbReference>
<keyword evidence="1" id="KW-0805">Transcription regulation</keyword>
<evidence type="ECO:0000256" key="1">
    <source>
        <dbReference type="ARBA" id="ARBA00023015"/>
    </source>
</evidence>
<dbReference type="EMBL" id="KX786187">
    <property type="protein sequence ID" value="AQX35160.1"/>
    <property type="molecule type" value="Genomic_DNA"/>
</dbReference>
<dbReference type="PROSITE" id="PS50043">
    <property type="entry name" value="HTH_LUXR_2"/>
    <property type="match status" value="1"/>
</dbReference>
<protein>
    <recommendedName>
        <fullName evidence="4">HTH luxR-type domain-containing protein</fullName>
    </recommendedName>
</protein>
<dbReference type="PRINTS" id="PR00038">
    <property type="entry name" value="HTHLUXR"/>
</dbReference>
<dbReference type="SUPFAM" id="SSF46894">
    <property type="entry name" value="C-terminal effector domain of the bipartite response regulators"/>
    <property type="match status" value="1"/>
</dbReference>
<organism evidence="5">
    <name type="scientific">Enterobacter cloacae</name>
    <dbReference type="NCBI Taxonomy" id="550"/>
    <lineage>
        <taxon>Bacteria</taxon>
        <taxon>Pseudomonadati</taxon>
        <taxon>Pseudomonadota</taxon>
        <taxon>Gammaproteobacteria</taxon>
        <taxon>Enterobacterales</taxon>
        <taxon>Enterobacteriaceae</taxon>
        <taxon>Enterobacter</taxon>
        <taxon>Enterobacter cloacae complex</taxon>
    </lineage>
</organism>
<dbReference type="PANTHER" id="PTHR44688:SF16">
    <property type="entry name" value="DNA-BINDING TRANSCRIPTIONAL ACTIVATOR DEVR_DOSR"/>
    <property type="match status" value="1"/>
</dbReference>
<dbReference type="InterPro" id="IPR016032">
    <property type="entry name" value="Sig_transdc_resp-reg_C-effctor"/>
</dbReference>
<gene>
    <name evidence="5" type="ORF">PIMI6_00300</name>
</gene>
<keyword evidence="3" id="KW-0804">Transcription</keyword>
<proteinExistence type="predicted"/>
<evidence type="ECO:0000256" key="3">
    <source>
        <dbReference type="ARBA" id="ARBA00023163"/>
    </source>
</evidence>
<evidence type="ECO:0000313" key="5">
    <source>
        <dbReference type="EMBL" id="AQX35160.1"/>
    </source>
</evidence>
<dbReference type="Pfam" id="PF00196">
    <property type="entry name" value="GerE"/>
    <property type="match status" value="1"/>
</dbReference>
<dbReference type="RefSeq" id="WP_172689077.1">
    <property type="nucleotide sequence ID" value="NZ_KX786187.1"/>
</dbReference>
<name>A0A1S6XXS4_ENTCL</name>
<evidence type="ECO:0000259" key="4">
    <source>
        <dbReference type="PROSITE" id="PS50043"/>
    </source>
</evidence>
<dbReference type="CDD" id="cd06170">
    <property type="entry name" value="LuxR_C_like"/>
    <property type="match status" value="1"/>
</dbReference>
<dbReference type="SMART" id="SM00421">
    <property type="entry name" value="HTH_LUXR"/>
    <property type="match status" value="1"/>
</dbReference>
<dbReference type="Gene3D" id="1.10.10.10">
    <property type="entry name" value="Winged helix-like DNA-binding domain superfamily/Winged helix DNA-binding domain"/>
    <property type="match status" value="1"/>
</dbReference>
<dbReference type="GO" id="GO:0003677">
    <property type="term" value="F:DNA binding"/>
    <property type="evidence" value="ECO:0007669"/>
    <property type="project" value="UniProtKB-KW"/>
</dbReference>
<geneLocation type="plasmid" evidence="5">
    <name>pIMI-6</name>
</geneLocation>
<evidence type="ECO:0000256" key="2">
    <source>
        <dbReference type="ARBA" id="ARBA00023125"/>
    </source>
</evidence>
<sequence>MKLSNGYPIRYKTMSYQGVKNKFRSYDLSEVYTTDVLFIEVSRSLNLIGQRFTLRKVFTGVVHPDEIDERVMKNNYYNLNCSSLISEKLSSRELYALYLYRSGFSDEMIAIKMNISKKTVSSHRVNIMSKLNVPNRYSLYLL</sequence>
<dbReference type="PANTHER" id="PTHR44688">
    <property type="entry name" value="DNA-BINDING TRANSCRIPTIONAL ACTIVATOR DEVR_DOSR"/>
    <property type="match status" value="1"/>
</dbReference>
<reference evidence="5" key="1">
    <citation type="journal article" date="2017" name="Antimicrob. Agents Chemother.">
        <title>Enterobacter cloacae Complex Isolates Harboring blaNMC-A or blaIMI-Type Class A Carbapenemase Genes on Novel Chromosomal Integrative Elements and Plasmids.</title>
        <authorList>
            <person name="Boyd D.A."/>
            <person name="Mataseje L.F."/>
            <person name="Davidson R."/>
            <person name="Delport J.A."/>
            <person name="Fuller J."/>
            <person name="Hoang L."/>
            <person name="Lefebvre B."/>
            <person name="Levett P.N."/>
            <person name="Roscoe D.L."/>
            <person name="Willey B.M."/>
            <person name="Mulvey M.R."/>
        </authorList>
    </citation>
    <scope>NUCLEOTIDE SEQUENCE</scope>
    <source>
        <strain evidence="5">N14-0444</strain>
        <plasmid evidence="5">pIMI-6</plasmid>
    </source>
</reference>
<keyword evidence="5" id="KW-0614">Plasmid</keyword>
<dbReference type="InterPro" id="IPR036388">
    <property type="entry name" value="WH-like_DNA-bd_sf"/>
</dbReference>
<dbReference type="AlphaFoldDB" id="A0A1S6XXS4"/>